<reference evidence="1" key="1">
    <citation type="submission" date="2022-12" db="EMBL/GenBank/DDBJ databases">
        <title>Genome Sequence of Lasiodiplodia mahajangana.</title>
        <authorList>
            <person name="Buettner E."/>
        </authorList>
    </citation>
    <scope>NUCLEOTIDE SEQUENCE</scope>
    <source>
        <strain evidence="1">VT137</strain>
    </source>
</reference>
<evidence type="ECO:0000313" key="1">
    <source>
        <dbReference type="EMBL" id="KAJ8133258.1"/>
    </source>
</evidence>
<gene>
    <name evidence="1" type="ORF">O1611_g362</name>
</gene>
<proteinExistence type="predicted"/>
<name>A0ACC2K145_9PEZI</name>
<dbReference type="EMBL" id="JAPUUL010000028">
    <property type="protein sequence ID" value="KAJ8133258.1"/>
    <property type="molecule type" value="Genomic_DNA"/>
</dbReference>
<sequence>MAIGYPSIQTIGETQYLVHPQVVGTLIEQVTSSDITPILVLHDNALRESGDWFTDTLKFFSNEDDVYKEEFSHTLAVYRSPKDIDTGASANSYEPPGCSNIYHARAPSEEFHLPPGPYFLHGSNIHQAWRLYPDELDAFIFGVIPDDVFEPKRFQPLTITSPDGIFKMIAVPSRLYHKETTEKLFAGHRTALKDIFSLEGVKTTMMSRAYIELVDPDTSSADYVKKLLSLGAVIVGKTKMTQFASSDEPTDQWIDFHCPVNPRGDQYQSPSGSSAGAAAALAGYDWLDQSVGGDSAGSIRAPATCNGLFSLRPSFGSTSMEGITVNSRLFDVVGLFSRTVDNIYDLASKTLSLPDAPAKFPRRILYPLDFFPHSNEKHQKMVDEFVGVFEEYLGVKRTEFSIADRWSRCPPEAAQGKSLKDYLSKSAFWPLCRDYSAGFVEFRSKYKLKYGKEPYVGPVARYRWGIGESVTEQDYQTYTKELEVFRTWFGDNVLAANSETLSDAIMIMPYGSANPKYRDTRNEEPSSAHTIGEKFISPVLHMPQLVLPFGQMPYDSRVSGREEHRPIASTLVGAKDKVRSDLMLISLAKAAFENKSWPTRIMTGRYMFPLANNLRNVASL</sequence>
<dbReference type="Proteomes" id="UP001153332">
    <property type="component" value="Unassembled WGS sequence"/>
</dbReference>
<accession>A0ACC2K145</accession>
<comment type="caution">
    <text evidence="1">The sequence shown here is derived from an EMBL/GenBank/DDBJ whole genome shotgun (WGS) entry which is preliminary data.</text>
</comment>
<keyword evidence="2" id="KW-1185">Reference proteome</keyword>
<evidence type="ECO:0000313" key="2">
    <source>
        <dbReference type="Proteomes" id="UP001153332"/>
    </source>
</evidence>
<protein>
    <submittedName>
        <fullName evidence="1">Uncharacterized protein</fullName>
    </submittedName>
</protein>
<organism evidence="1 2">
    <name type="scientific">Lasiodiplodia mahajangana</name>
    <dbReference type="NCBI Taxonomy" id="1108764"/>
    <lineage>
        <taxon>Eukaryota</taxon>
        <taxon>Fungi</taxon>
        <taxon>Dikarya</taxon>
        <taxon>Ascomycota</taxon>
        <taxon>Pezizomycotina</taxon>
        <taxon>Dothideomycetes</taxon>
        <taxon>Dothideomycetes incertae sedis</taxon>
        <taxon>Botryosphaeriales</taxon>
        <taxon>Botryosphaeriaceae</taxon>
        <taxon>Lasiodiplodia</taxon>
    </lineage>
</organism>